<dbReference type="GO" id="GO:0016020">
    <property type="term" value="C:membrane"/>
    <property type="evidence" value="ECO:0007669"/>
    <property type="project" value="InterPro"/>
</dbReference>
<reference evidence="3 4" key="1">
    <citation type="submission" date="2018-06" db="EMBL/GenBank/DDBJ databases">
        <title>Spirosoma sp. HMF3257 Genome sequencing and assembly.</title>
        <authorList>
            <person name="Kang H."/>
            <person name="Cha I."/>
            <person name="Kim H."/>
            <person name="Kang J."/>
            <person name="Joh K."/>
        </authorList>
    </citation>
    <scope>NUCLEOTIDE SEQUENCE [LARGE SCALE GENOMIC DNA]</scope>
    <source>
        <strain evidence="3 4">HMF3257</strain>
    </source>
</reference>
<proteinExistence type="predicted"/>
<feature type="domain" description="Dystroglycan-type cadherin-like" evidence="2">
    <location>
        <begin position="148"/>
        <end position="239"/>
    </location>
</feature>
<name>A0A327NIQ6_9BACT</name>
<keyword evidence="4" id="KW-1185">Reference proteome</keyword>
<dbReference type="SUPFAM" id="SSF49313">
    <property type="entry name" value="Cadherin-like"/>
    <property type="match status" value="3"/>
</dbReference>
<dbReference type="InterPro" id="IPR006644">
    <property type="entry name" value="Cadg"/>
</dbReference>
<dbReference type="Proteomes" id="UP000249016">
    <property type="component" value="Unassembled WGS sequence"/>
</dbReference>
<dbReference type="InterPro" id="IPR013783">
    <property type="entry name" value="Ig-like_fold"/>
</dbReference>
<dbReference type="RefSeq" id="WP_111342298.1">
    <property type="nucleotide sequence ID" value="NZ_QLII01000001.1"/>
</dbReference>
<sequence>MRLHLSNQICLVVTCCLGLLLGLTIAGNAVAAPMNVASKPALTAAESSTNPCGLTAPTLTPSSTSALQGAPAVSIVATGCTGGIIQYFNNLGNPAGVYTVAPGGTISVPTSVTGVMIISAACSKSGCLSDPAYATITIKTNAAAAPPTVANPIPNQSGTIGDNFVYTIPANTFSDPNNDPLTLSVSTLPAGLSFNGGVITGTLSQTGTSSIVVKATNPTTALFASTSFQLTVNPGTPGINQPPVVVGTGLVTPKSIVLNAPFSINTAYAFSDPEGGPLTFAANIPANFGVSINPTTGVISGSPVSKGDYGITVTATDNNGLSVSSGFLLSVILDPSINYPVVVNGTGISTPQFGTKGVALSIPTAYGFTDPEGRALSFFSSPLPAGLTLNPSTGEITGTPSTYGFSGITVGATDDGGSTAYSGFFLTINLNPAINEPPVVVDGGISTPKQRICMRRLIDQRLMPLVIQRVVR</sequence>
<organism evidence="3 4">
    <name type="scientific">Spirosoma telluris</name>
    <dbReference type="NCBI Taxonomy" id="2183553"/>
    <lineage>
        <taxon>Bacteria</taxon>
        <taxon>Pseudomonadati</taxon>
        <taxon>Bacteroidota</taxon>
        <taxon>Cytophagia</taxon>
        <taxon>Cytophagales</taxon>
        <taxon>Cytophagaceae</taxon>
        <taxon>Spirosoma</taxon>
    </lineage>
</organism>
<dbReference type="EMBL" id="QLII01000001">
    <property type="protein sequence ID" value="RAI74733.1"/>
    <property type="molecule type" value="Genomic_DNA"/>
</dbReference>
<dbReference type="Pfam" id="PF05345">
    <property type="entry name" value="He_PIG"/>
    <property type="match status" value="3"/>
</dbReference>
<evidence type="ECO:0000313" key="3">
    <source>
        <dbReference type="EMBL" id="RAI74733.1"/>
    </source>
</evidence>
<protein>
    <recommendedName>
        <fullName evidence="2">Dystroglycan-type cadherin-like domain-containing protein</fullName>
    </recommendedName>
</protein>
<dbReference type="InterPro" id="IPR015919">
    <property type="entry name" value="Cadherin-like_sf"/>
</dbReference>
<dbReference type="SMART" id="SM00736">
    <property type="entry name" value="CADG"/>
    <property type="match status" value="2"/>
</dbReference>
<dbReference type="OrthoDB" id="904719at2"/>
<gene>
    <name evidence="3" type="ORF">HMF3257_11510</name>
</gene>
<keyword evidence="1" id="KW-0732">Signal</keyword>
<dbReference type="Gene3D" id="2.60.40.10">
    <property type="entry name" value="Immunoglobulins"/>
    <property type="match status" value="3"/>
</dbReference>
<accession>A0A327NIQ6</accession>
<evidence type="ECO:0000313" key="4">
    <source>
        <dbReference type="Proteomes" id="UP000249016"/>
    </source>
</evidence>
<dbReference type="AlphaFoldDB" id="A0A327NIQ6"/>
<feature type="signal peptide" evidence="1">
    <location>
        <begin position="1"/>
        <end position="31"/>
    </location>
</feature>
<evidence type="ECO:0000259" key="2">
    <source>
        <dbReference type="SMART" id="SM00736"/>
    </source>
</evidence>
<feature type="chain" id="PRO_5016429624" description="Dystroglycan-type cadherin-like domain-containing protein" evidence="1">
    <location>
        <begin position="32"/>
        <end position="472"/>
    </location>
</feature>
<dbReference type="GO" id="GO:0005509">
    <property type="term" value="F:calcium ion binding"/>
    <property type="evidence" value="ECO:0007669"/>
    <property type="project" value="InterPro"/>
</dbReference>
<feature type="domain" description="Dystroglycan-type cadherin-like" evidence="2">
    <location>
        <begin position="243"/>
        <end position="338"/>
    </location>
</feature>
<evidence type="ECO:0000256" key="1">
    <source>
        <dbReference type="SAM" id="SignalP"/>
    </source>
</evidence>
<comment type="caution">
    <text evidence="3">The sequence shown here is derived from an EMBL/GenBank/DDBJ whole genome shotgun (WGS) entry which is preliminary data.</text>
</comment>